<evidence type="ECO:0000313" key="3">
    <source>
        <dbReference type="Proteomes" id="UP000501690"/>
    </source>
</evidence>
<proteinExistence type="predicted"/>
<feature type="transmembrane region" description="Helical" evidence="1">
    <location>
        <begin position="12"/>
        <end position="32"/>
    </location>
</feature>
<evidence type="ECO:0000256" key="1">
    <source>
        <dbReference type="SAM" id="Phobius"/>
    </source>
</evidence>
<keyword evidence="1" id="KW-0472">Membrane</keyword>
<sequence>MAAPLLVREVAAMATAVAFVNGAGMEVLLTVVSGEKKMVQGRWLKMMEACRLQVRGSNCWRLFYGSNGRLFWLLLPLVLLLQREMEERNGGAARARKKGVAVLT</sequence>
<dbReference type="Proteomes" id="UP000501690">
    <property type="component" value="Linkage Group LG7"/>
</dbReference>
<organism evidence="2 3">
    <name type="scientific">Vigna unguiculata</name>
    <name type="common">Cowpea</name>
    <dbReference type="NCBI Taxonomy" id="3917"/>
    <lineage>
        <taxon>Eukaryota</taxon>
        <taxon>Viridiplantae</taxon>
        <taxon>Streptophyta</taxon>
        <taxon>Embryophyta</taxon>
        <taxon>Tracheophyta</taxon>
        <taxon>Spermatophyta</taxon>
        <taxon>Magnoliopsida</taxon>
        <taxon>eudicotyledons</taxon>
        <taxon>Gunneridae</taxon>
        <taxon>Pentapetalae</taxon>
        <taxon>rosids</taxon>
        <taxon>fabids</taxon>
        <taxon>Fabales</taxon>
        <taxon>Fabaceae</taxon>
        <taxon>Papilionoideae</taxon>
        <taxon>50 kb inversion clade</taxon>
        <taxon>NPAAA clade</taxon>
        <taxon>indigoferoid/millettioid clade</taxon>
        <taxon>Phaseoleae</taxon>
        <taxon>Vigna</taxon>
    </lineage>
</organism>
<accession>A0A4D6MKG9</accession>
<keyword evidence="1" id="KW-0812">Transmembrane</keyword>
<keyword evidence="3" id="KW-1185">Reference proteome</keyword>
<protein>
    <submittedName>
        <fullName evidence="2">Uncharacterized protein</fullName>
    </submittedName>
</protein>
<reference evidence="2 3" key="1">
    <citation type="submission" date="2019-04" db="EMBL/GenBank/DDBJ databases">
        <title>An improved genome assembly and genetic linkage map for asparagus bean, Vigna unguiculata ssp. sesquipedialis.</title>
        <authorList>
            <person name="Xia Q."/>
            <person name="Zhang R."/>
            <person name="Dong Y."/>
        </authorList>
    </citation>
    <scope>NUCLEOTIDE SEQUENCE [LARGE SCALE GENOMIC DNA]</scope>
    <source>
        <tissue evidence="2">Leaf</tissue>
    </source>
</reference>
<evidence type="ECO:0000313" key="2">
    <source>
        <dbReference type="EMBL" id="QCE01102.1"/>
    </source>
</evidence>
<name>A0A4D6MKG9_VIGUN</name>
<dbReference type="EMBL" id="CP039351">
    <property type="protein sequence ID" value="QCE01102.1"/>
    <property type="molecule type" value="Genomic_DNA"/>
</dbReference>
<dbReference type="AlphaFoldDB" id="A0A4D6MKG9"/>
<gene>
    <name evidence="2" type="ORF">DEO72_LG7g2394</name>
</gene>
<keyword evidence="1" id="KW-1133">Transmembrane helix</keyword>